<accession>A0A9P4UT18</accession>
<evidence type="ECO:0000256" key="8">
    <source>
        <dbReference type="SAM" id="Phobius"/>
    </source>
</evidence>
<evidence type="ECO:0000313" key="11">
    <source>
        <dbReference type="EMBL" id="KAF2724261.1"/>
    </source>
</evidence>
<feature type="transmembrane region" description="Helical" evidence="8">
    <location>
        <begin position="523"/>
        <end position="542"/>
    </location>
</feature>
<evidence type="ECO:0000256" key="2">
    <source>
        <dbReference type="ARBA" id="ARBA00010642"/>
    </source>
</evidence>
<dbReference type="GO" id="GO:0055085">
    <property type="term" value="P:transmembrane transport"/>
    <property type="evidence" value="ECO:0007669"/>
    <property type="project" value="TreeGrafter"/>
</dbReference>
<sequence length="757" mass="83229">MVSFRTVRSYPLLLLSTLPVSVLGGDILSTNGFSSCVDNPDIQVKAMNIQYDRNTRVINFDVAGSSNKAQKVEATLVVSAYGQQVYTKSFNPCDTGMAEMCPLPAGEFASKGQQTIPEEYASKIPSIAFSVPDLDGQAKLELKNVDTGEDVACLTSHVGNGRTFKSSTISWIAGGIVAAAFALSALTALAAGGAPGAAAPSPTFSETFGWFQGMAMNGMLSVPYPVVYQSFTSNFGFSTGLIPWGQMQMTIDNFRKATGGNLTEDSYTYLRNVTIVYPDGTKAGSGSELSLTRRALDSVILYARDGTEVSVNGTSSSFGDAGGSNNSTSGAESKEQHLVKNLQAYVEQLTIPQANTFMTLLLVFAIVIAAIVVLILLGKVLLEFWGLFGKLPKSMESWRKRYWWRLAKAVTNLILLLYGVWTLYCIYQFTNGDSWAAKALAGVTLGLFTAVLGFFTWKIWYKARQSKKLEGDATKLYEDKETWIKYSLFYDSYKKGYWWVFVPAIIYMFAKGVVIAGANGHGLTQTAGQLIIESIMLVFLLWFRPYTLKSGNWINLTIHVVRVISVICVLVFVEELGLSQTTKTITGLVLIVVQCVLTGVLAILIAVNAIITCIRENPHRKRRKDAEKLNRDLDNLTPLDARNSLLMESMVQTGYKAPMVTSEPYSDRHDRFYESVPLRPHSPAVGSDIPLDDRPSRFERDASNQRLISSAASMGYRDESTSRSHRYRDKSVSRSPSVSRQPRLPDVDLGHDFGRAA</sequence>
<feature type="compositionally biased region" description="Basic and acidic residues" evidence="7">
    <location>
        <begin position="691"/>
        <end position="703"/>
    </location>
</feature>
<keyword evidence="12" id="KW-1185">Reference proteome</keyword>
<feature type="region of interest" description="Disordered" evidence="7">
    <location>
        <begin position="677"/>
        <end position="757"/>
    </location>
</feature>
<keyword evidence="6 8" id="KW-0472">Membrane</keyword>
<dbReference type="SMART" id="SM01320">
    <property type="entry name" value="TRP_N"/>
    <property type="match status" value="1"/>
</dbReference>
<dbReference type="PANTHER" id="PTHR31145">
    <property type="entry name" value="INTEGRAL MEMBRANE PROTEIN (AFU_ORTHOLOGUE AFUA_7G01610)"/>
    <property type="match status" value="1"/>
</dbReference>
<dbReference type="Pfam" id="PF06011">
    <property type="entry name" value="TRP"/>
    <property type="match status" value="1"/>
</dbReference>
<evidence type="ECO:0000256" key="4">
    <source>
        <dbReference type="ARBA" id="ARBA00022729"/>
    </source>
</evidence>
<reference evidence="11" key="1">
    <citation type="journal article" date="2020" name="Stud. Mycol.">
        <title>101 Dothideomycetes genomes: a test case for predicting lifestyles and emergence of pathogens.</title>
        <authorList>
            <person name="Haridas S."/>
            <person name="Albert R."/>
            <person name="Binder M."/>
            <person name="Bloem J."/>
            <person name="Labutti K."/>
            <person name="Salamov A."/>
            <person name="Andreopoulos B."/>
            <person name="Baker S."/>
            <person name="Barry K."/>
            <person name="Bills G."/>
            <person name="Bluhm B."/>
            <person name="Cannon C."/>
            <person name="Castanera R."/>
            <person name="Culley D."/>
            <person name="Daum C."/>
            <person name="Ezra D."/>
            <person name="Gonzalez J."/>
            <person name="Henrissat B."/>
            <person name="Kuo A."/>
            <person name="Liang C."/>
            <person name="Lipzen A."/>
            <person name="Lutzoni F."/>
            <person name="Magnuson J."/>
            <person name="Mondo S."/>
            <person name="Nolan M."/>
            <person name="Ohm R."/>
            <person name="Pangilinan J."/>
            <person name="Park H.-J."/>
            <person name="Ramirez L."/>
            <person name="Alfaro M."/>
            <person name="Sun H."/>
            <person name="Tritt A."/>
            <person name="Yoshinaga Y."/>
            <person name="Zwiers L.-H."/>
            <person name="Turgeon B."/>
            <person name="Goodwin S."/>
            <person name="Spatafora J."/>
            <person name="Crous P."/>
            <person name="Grigoriev I."/>
        </authorList>
    </citation>
    <scope>NUCLEOTIDE SEQUENCE</scope>
    <source>
        <strain evidence="11">CBS 116435</strain>
    </source>
</reference>
<feature type="transmembrane region" description="Helical" evidence="8">
    <location>
        <begin position="497"/>
        <end position="517"/>
    </location>
</feature>
<feature type="transmembrane region" description="Helical" evidence="8">
    <location>
        <begin position="435"/>
        <end position="457"/>
    </location>
</feature>
<dbReference type="Pfam" id="PF14558">
    <property type="entry name" value="TRP_N"/>
    <property type="match status" value="1"/>
</dbReference>
<dbReference type="InterPro" id="IPR032800">
    <property type="entry name" value="TRP_N"/>
</dbReference>
<evidence type="ECO:0000256" key="3">
    <source>
        <dbReference type="ARBA" id="ARBA00022692"/>
    </source>
</evidence>
<comment type="subcellular location">
    <subcellularLocation>
        <location evidence="1">Membrane</location>
        <topology evidence="1">Multi-pass membrane protein</topology>
    </subcellularLocation>
</comment>
<dbReference type="EMBL" id="MU003772">
    <property type="protein sequence ID" value="KAF2724261.1"/>
    <property type="molecule type" value="Genomic_DNA"/>
</dbReference>
<dbReference type="AlphaFoldDB" id="A0A9P4UT18"/>
<evidence type="ECO:0000259" key="10">
    <source>
        <dbReference type="SMART" id="SM01320"/>
    </source>
</evidence>
<feature type="compositionally biased region" description="Low complexity" evidence="7">
    <location>
        <begin position="733"/>
        <end position="742"/>
    </location>
</feature>
<keyword evidence="5 8" id="KW-1133">Transmembrane helix</keyword>
<dbReference type="PANTHER" id="PTHR31145:SF5">
    <property type="entry name" value="DUF907 DOMAIN PROTEIN (AFU_ORTHOLOGUE AFUA_2G06100)"/>
    <property type="match status" value="1"/>
</dbReference>
<dbReference type="InterPro" id="IPR040241">
    <property type="entry name" value="TRP_Flc/Pkd2-like"/>
</dbReference>
<feature type="transmembrane region" description="Helical" evidence="8">
    <location>
        <begin position="554"/>
        <end position="573"/>
    </location>
</feature>
<comment type="caution">
    <text evidence="11">The sequence shown here is derived from an EMBL/GenBank/DDBJ whole genome shotgun (WGS) entry which is preliminary data.</text>
</comment>
<keyword evidence="3 8" id="KW-0812">Transmembrane</keyword>
<feature type="signal peptide" evidence="9">
    <location>
        <begin position="1"/>
        <end position="24"/>
    </location>
</feature>
<feature type="transmembrane region" description="Helical" evidence="8">
    <location>
        <begin position="409"/>
        <end position="429"/>
    </location>
</feature>
<proteinExistence type="inferred from homology"/>
<evidence type="ECO:0000256" key="1">
    <source>
        <dbReference type="ARBA" id="ARBA00004141"/>
    </source>
</evidence>
<name>A0A9P4UT18_9PEZI</name>
<evidence type="ECO:0000256" key="7">
    <source>
        <dbReference type="SAM" id="MobiDB-lite"/>
    </source>
</evidence>
<dbReference type="InterPro" id="IPR010308">
    <property type="entry name" value="TRP_C"/>
</dbReference>
<feature type="transmembrane region" description="Helical" evidence="8">
    <location>
        <begin position="357"/>
        <end position="388"/>
    </location>
</feature>
<dbReference type="OrthoDB" id="2115177at2759"/>
<evidence type="ECO:0000313" key="12">
    <source>
        <dbReference type="Proteomes" id="UP000799441"/>
    </source>
</evidence>
<dbReference type="GO" id="GO:0009272">
    <property type="term" value="P:fungal-type cell wall biogenesis"/>
    <property type="evidence" value="ECO:0007669"/>
    <property type="project" value="TreeGrafter"/>
</dbReference>
<feature type="compositionally biased region" description="Basic and acidic residues" evidence="7">
    <location>
        <begin position="743"/>
        <end position="757"/>
    </location>
</feature>
<feature type="chain" id="PRO_5040342088" evidence="9">
    <location>
        <begin position="25"/>
        <end position="757"/>
    </location>
</feature>
<feature type="transmembrane region" description="Helical" evidence="8">
    <location>
        <begin position="585"/>
        <end position="614"/>
    </location>
</feature>
<evidence type="ECO:0000256" key="6">
    <source>
        <dbReference type="ARBA" id="ARBA00023136"/>
    </source>
</evidence>
<evidence type="ECO:0000256" key="9">
    <source>
        <dbReference type="SAM" id="SignalP"/>
    </source>
</evidence>
<comment type="similarity">
    <text evidence="2">Belongs to the transient receptor potential (TRP) ion channel family.</text>
</comment>
<dbReference type="GO" id="GO:0016020">
    <property type="term" value="C:membrane"/>
    <property type="evidence" value="ECO:0007669"/>
    <property type="project" value="UniProtKB-SubCell"/>
</dbReference>
<keyword evidence="4 9" id="KW-0732">Signal</keyword>
<feature type="domain" description="ML-like" evidence="10">
    <location>
        <begin position="26"/>
        <end position="165"/>
    </location>
</feature>
<protein>
    <submittedName>
        <fullName evidence="11">TRP-domain-containing protein</fullName>
    </submittedName>
</protein>
<organism evidence="11 12">
    <name type="scientific">Polychaeton citri CBS 116435</name>
    <dbReference type="NCBI Taxonomy" id="1314669"/>
    <lineage>
        <taxon>Eukaryota</taxon>
        <taxon>Fungi</taxon>
        <taxon>Dikarya</taxon>
        <taxon>Ascomycota</taxon>
        <taxon>Pezizomycotina</taxon>
        <taxon>Dothideomycetes</taxon>
        <taxon>Dothideomycetidae</taxon>
        <taxon>Capnodiales</taxon>
        <taxon>Capnodiaceae</taxon>
        <taxon>Polychaeton</taxon>
    </lineage>
</organism>
<evidence type="ECO:0000256" key="5">
    <source>
        <dbReference type="ARBA" id="ARBA00022989"/>
    </source>
</evidence>
<dbReference type="Proteomes" id="UP000799441">
    <property type="component" value="Unassembled WGS sequence"/>
</dbReference>
<gene>
    <name evidence="11" type="ORF">K431DRAFT_218123</name>
</gene>